<dbReference type="OrthoDB" id="547982at2759"/>
<feature type="compositionally biased region" description="Gly residues" evidence="1">
    <location>
        <begin position="497"/>
        <end position="512"/>
    </location>
</feature>
<proteinExistence type="predicted"/>
<dbReference type="EMBL" id="JAEHOE010000050">
    <property type="protein sequence ID" value="KAG2491800.1"/>
    <property type="molecule type" value="Genomic_DNA"/>
</dbReference>
<feature type="compositionally biased region" description="Gly residues" evidence="1">
    <location>
        <begin position="164"/>
        <end position="175"/>
    </location>
</feature>
<reference evidence="2" key="1">
    <citation type="journal article" date="2020" name="bioRxiv">
        <title>Comparative genomics of Chlamydomonas.</title>
        <authorList>
            <person name="Craig R.J."/>
            <person name="Hasan A.R."/>
            <person name="Ness R.W."/>
            <person name="Keightley P.D."/>
        </authorList>
    </citation>
    <scope>NUCLEOTIDE SEQUENCE</scope>
    <source>
        <strain evidence="2">CCAP 11/70</strain>
    </source>
</reference>
<feature type="compositionally biased region" description="Basic and acidic residues" evidence="1">
    <location>
        <begin position="176"/>
        <end position="189"/>
    </location>
</feature>
<name>A0A836BWS0_9CHLO</name>
<feature type="compositionally biased region" description="Low complexity" evidence="1">
    <location>
        <begin position="390"/>
        <end position="402"/>
    </location>
</feature>
<gene>
    <name evidence="2" type="ORF">HYH03_009960</name>
</gene>
<feature type="compositionally biased region" description="Basic and acidic residues" evidence="1">
    <location>
        <begin position="81"/>
        <end position="100"/>
    </location>
</feature>
<comment type="caution">
    <text evidence="2">The sequence shown here is derived from an EMBL/GenBank/DDBJ whole genome shotgun (WGS) entry which is preliminary data.</text>
</comment>
<dbReference type="AlphaFoldDB" id="A0A836BWS0"/>
<sequence>MLLAWTGQGVGPRPALGGDRWRRRASSATPATPQFRGHLGPCEPTRATSTSSQSSCNPTLAAADLSGPGAARARVVAAAGRGDRDLASSRRDGPTDRSDAARPAGGAGRNLNLRLQDARSCAELLSLLPSPDRDRAGLSGPAPPFSPVNIATAWVKLATLQSGRRGGGRGGGGGGRAREDEAASARAEQDAAEAATQLLLGATAAKGKAAQETEGTGAAGAGGMELRGVANTLWAIAKLDDEGLPRSAGGAAALQRLQKQALELLRPLAAPPTEAAGVGGAASGKLPPPDLRDVAQLWYGVGSIRFGWSADLMTSLTEATLAALEAVTAPLAASAAAGGGASRRAAAPSADALTAASQVVFRMGTTVGAKMSAPHKARVAGIISAMAGVPPTASSPSDTPASSAPPPPLANPDCLLTGAYLLRIQPAQLPAAAVRRLYESALAAPPAAARRAGRVAMARALHSALQLGLQPTAAEAKAWQVLLVDKMAPPGSAPSGGADGEGGDGDGGGGGVWRSDELSWTMLALSSVPSYGPDEPARGAFIRAVCSVLRRCRANDATRIREAVEEWRLALPPRERALLGRMAGGGRDAAAGEEGGRGGGGGGGGGGRGQGAGWGVQRGGCEGRRGRDWEVGDEEEEGEGGRRFGGGSGRGSGRGGRGGGRGGGGGGGRSSGRQYDRSRW</sequence>
<dbReference type="Proteomes" id="UP000612055">
    <property type="component" value="Unassembled WGS sequence"/>
</dbReference>
<feature type="region of interest" description="Disordered" evidence="1">
    <location>
        <begin position="490"/>
        <end position="512"/>
    </location>
</feature>
<feature type="region of interest" description="Disordered" evidence="1">
    <location>
        <begin position="390"/>
        <end position="409"/>
    </location>
</feature>
<feature type="compositionally biased region" description="Low complexity" evidence="1">
    <location>
        <begin position="69"/>
        <end position="80"/>
    </location>
</feature>
<organism evidence="2 3">
    <name type="scientific">Edaphochlamys debaryana</name>
    <dbReference type="NCBI Taxonomy" id="47281"/>
    <lineage>
        <taxon>Eukaryota</taxon>
        <taxon>Viridiplantae</taxon>
        <taxon>Chlorophyta</taxon>
        <taxon>core chlorophytes</taxon>
        <taxon>Chlorophyceae</taxon>
        <taxon>CS clade</taxon>
        <taxon>Chlamydomonadales</taxon>
        <taxon>Chlamydomonadales incertae sedis</taxon>
        <taxon>Edaphochlamys</taxon>
    </lineage>
</organism>
<feature type="compositionally biased region" description="Gly residues" evidence="1">
    <location>
        <begin position="597"/>
        <end position="620"/>
    </location>
</feature>
<feature type="region of interest" description="Disordered" evidence="1">
    <location>
        <begin position="162"/>
        <end position="191"/>
    </location>
</feature>
<feature type="region of interest" description="Disordered" evidence="1">
    <location>
        <begin position="1"/>
        <end position="110"/>
    </location>
</feature>
<evidence type="ECO:0000313" key="3">
    <source>
        <dbReference type="Proteomes" id="UP000612055"/>
    </source>
</evidence>
<keyword evidence="3" id="KW-1185">Reference proteome</keyword>
<feature type="compositionally biased region" description="Basic and acidic residues" evidence="1">
    <location>
        <begin position="621"/>
        <end position="630"/>
    </location>
</feature>
<evidence type="ECO:0000313" key="2">
    <source>
        <dbReference type="EMBL" id="KAG2491800.1"/>
    </source>
</evidence>
<feature type="region of interest" description="Disordered" evidence="1">
    <location>
        <begin position="584"/>
        <end position="680"/>
    </location>
</feature>
<evidence type="ECO:0000256" key="1">
    <source>
        <dbReference type="SAM" id="MobiDB-lite"/>
    </source>
</evidence>
<protein>
    <submittedName>
        <fullName evidence="2">Uncharacterized protein</fullName>
    </submittedName>
</protein>
<feature type="compositionally biased region" description="Polar residues" evidence="1">
    <location>
        <begin position="46"/>
        <end position="58"/>
    </location>
</feature>
<accession>A0A836BWS0</accession>
<feature type="compositionally biased region" description="Gly residues" evidence="1">
    <location>
        <begin position="643"/>
        <end position="670"/>
    </location>
</feature>